<evidence type="ECO:0000313" key="2">
    <source>
        <dbReference type="Proteomes" id="UP000294682"/>
    </source>
</evidence>
<dbReference type="OrthoDB" id="9983689at2"/>
<evidence type="ECO:0000313" key="1">
    <source>
        <dbReference type="EMBL" id="TCL41621.1"/>
    </source>
</evidence>
<gene>
    <name evidence="1" type="ORF">EDD78_11395</name>
</gene>
<comment type="caution">
    <text evidence="1">The sequence shown here is derived from an EMBL/GenBank/DDBJ whole genome shotgun (WGS) entry which is preliminary data.</text>
</comment>
<organism evidence="1 2">
    <name type="scientific">Harryflintia acetispora</name>
    <dbReference type="NCBI Taxonomy" id="1849041"/>
    <lineage>
        <taxon>Bacteria</taxon>
        <taxon>Bacillati</taxon>
        <taxon>Bacillota</taxon>
        <taxon>Clostridia</taxon>
        <taxon>Eubacteriales</taxon>
        <taxon>Oscillospiraceae</taxon>
        <taxon>Harryflintia</taxon>
    </lineage>
</organism>
<name>A0A9X8Y7A9_9FIRM</name>
<dbReference type="AlphaFoldDB" id="A0A9X8Y7A9"/>
<keyword evidence="2" id="KW-1185">Reference proteome</keyword>
<proteinExistence type="predicted"/>
<dbReference type="Proteomes" id="UP000294682">
    <property type="component" value="Unassembled WGS sequence"/>
</dbReference>
<sequence length="132" mass="14465">MSEKNLLEASGIDVQDIEKFLEGLAGCEESFMKVIEYCETRVTAEEGIPAIIGLDDLTGGAKKTFTPAPADEGLGLIQGLAALIFAYYYDKSGKVEDPYPAIAPAMSAMAEKFFRIAPYREVVKDFVKEEQK</sequence>
<reference evidence="1 2" key="1">
    <citation type="submission" date="2019-03" db="EMBL/GenBank/DDBJ databases">
        <title>Genomic Encyclopedia of Type Strains, Phase IV (KMG-IV): sequencing the most valuable type-strain genomes for metagenomic binning, comparative biology and taxonomic classification.</title>
        <authorList>
            <person name="Goeker M."/>
        </authorList>
    </citation>
    <scope>NUCLEOTIDE SEQUENCE [LARGE SCALE GENOMIC DNA]</scope>
    <source>
        <strain evidence="1 2">DSM 100433</strain>
    </source>
</reference>
<dbReference type="RefSeq" id="WP_079697861.1">
    <property type="nucleotide sequence ID" value="NZ_JADNAH010000052.1"/>
</dbReference>
<dbReference type="EMBL" id="SLUK01000013">
    <property type="protein sequence ID" value="TCL41621.1"/>
    <property type="molecule type" value="Genomic_DNA"/>
</dbReference>
<accession>A0A9X8Y7A9</accession>
<protein>
    <submittedName>
        <fullName evidence="1">Uncharacterized protein</fullName>
    </submittedName>
</protein>